<dbReference type="EMBL" id="CP149822">
    <property type="protein sequence ID" value="WZN39412.1"/>
    <property type="molecule type" value="Genomic_DNA"/>
</dbReference>
<keyword evidence="2" id="KW-0560">Oxidoreductase</keyword>
<accession>A0ABZ2YJI2</accession>
<proteinExistence type="predicted"/>
<name>A0ABZ2YJI2_9BACT</name>
<reference evidence="3" key="1">
    <citation type="submission" date="2024-03" db="EMBL/GenBank/DDBJ databases">
        <title>Chitinophaga horti sp. nov., isolated from garden soil.</title>
        <authorList>
            <person name="Lee D.S."/>
            <person name="Han D.M."/>
            <person name="Baek J.H."/>
            <person name="Choi D.G."/>
            <person name="Jeon J.H."/>
            <person name="Jeon C.O."/>
        </authorList>
    </citation>
    <scope>NUCLEOTIDE SEQUENCE [LARGE SCALE GENOMIC DNA]</scope>
    <source>
        <strain evidence="3">GPA1</strain>
    </source>
</reference>
<dbReference type="InterPro" id="IPR007138">
    <property type="entry name" value="ABM_dom"/>
</dbReference>
<organism evidence="2 3">
    <name type="scientific">Chitinophaga pollutisoli</name>
    <dbReference type="NCBI Taxonomy" id="3133966"/>
    <lineage>
        <taxon>Bacteria</taxon>
        <taxon>Pseudomonadati</taxon>
        <taxon>Bacteroidota</taxon>
        <taxon>Chitinophagia</taxon>
        <taxon>Chitinophagales</taxon>
        <taxon>Chitinophagaceae</taxon>
        <taxon>Chitinophaga</taxon>
    </lineage>
</organism>
<dbReference type="SUPFAM" id="SSF54909">
    <property type="entry name" value="Dimeric alpha+beta barrel"/>
    <property type="match status" value="1"/>
</dbReference>
<dbReference type="Pfam" id="PF03992">
    <property type="entry name" value="ABM"/>
    <property type="match status" value="1"/>
</dbReference>
<keyword evidence="2" id="KW-0503">Monooxygenase</keyword>
<dbReference type="GO" id="GO:0004497">
    <property type="term" value="F:monooxygenase activity"/>
    <property type="evidence" value="ECO:0007669"/>
    <property type="project" value="UniProtKB-KW"/>
</dbReference>
<sequence length="142" mass="15922">MNARKSLSLPVFTALLALLLLVGNDALAQQGMMVRIAEIEIDTVHLEKYKEILREEAAASVQLEPGVIAIFPMFEKSDPARIKILEIYAGKEAYDYHLKTPHFLKYKTATMHMVKSPRLLDMGTIDPASKPAIFLKLRGNVQ</sequence>
<dbReference type="Gene3D" id="3.30.70.100">
    <property type="match status" value="1"/>
</dbReference>
<dbReference type="Proteomes" id="UP001485459">
    <property type="component" value="Chromosome"/>
</dbReference>
<dbReference type="RefSeq" id="WP_341834401.1">
    <property type="nucleotide sequence ID" value="NZ_CP149822.1"/>
</dbReference>
<feature type="domain" description="ABM" evidence="1">
    <location>
        <begin position="33"/>
        <end position="125"/>
    </location>
</feature>
<gene>
    <name evidence="2" type="ORF">WJU16_15520</name>
</gene>
<evidence type="ECO:0000259" key="1">
    <source>
        <dbReference type="PROSITE" id="PS51725"/>
    </source>
</evidence>
<keyword evidence="3" id="KW-1185">Reference proteome</keyword>
<evidence type="ECO:0000313" key="3">
    <source>
        <dbReference type="Proteomes" id="UP001485459"/>
    </source>
</evidence>
<dbReference type="InterPro" id="IPR011008">
    <property type="entry name" value="Dimeric_a/b-barrel"/>
</dbReference>
<evidence type="ECO:0000313" key="2">
    <source>
        <dbReference type="EMBL" id="WZN39412.1"/>
    </source>
</evidence>
<protein>
    <submittedName>
        <fullName evidence="2">Antibiotic biosynthesis monooxygenase</fullName>
    </submittedName>
</protein>
<dbReference type="PROSITE" id="PS51725">
    <property type="entry name" value="ABM"/>
    <property type="match status" value="1"/>
</dbReference>